<evidence type="ECO:0000313" key="2">
    <source>
        <dbReference type="EMBL" id="OGC15971.1"/>
    </source>
</evidence>
<evidence type="ECO:0008006" key="4">
    <source>
        <dbReference type="Google" id="ProtNLM"/>
    </source>
</evidence>
<sequence>MRILTVFVLMFFLVSSFSLAATAPTKTQKTKSLPVAKAITSSGSNMKMGLASYLMGGTNVAGVNLGGASVLMLKFIGETYTSGIGVNYLSISANNANTSVFGATGLFAFHLTGGTVPIHLGASLSYNSIPSGSLFTVNLIYGAEAVVTGNLLLGFDLIPVSFSSTSQNNATTTSIGVGSAAVYAGYIF</sequence>
<evidence type="ECO:0000313" key="3">
    <source>
        <dbReference type="Proteomes" id="UP000177905"/>
    </source>
</evidence>
<dbReference type="EMBL" id="MEUA01000016">
    <property type="protein sequence ID" value="OGC15971.1"/>
    <property type="molecule type" value="Genomic_DNA"/>
</dbReference>
<protein>
    <recommendedName>
        <fullName evidence="4">Outer membrane protein beta-barrel domain-containing protein</fullName>
    </recommendedName>
</protein>
<proteinExistence type="predicted"/>
<reference evidence="2 3" key="1">
    <citation type="journal article" date="2016" name="Nat. Commun.">
        <title>Thousands of microbial genomes shed light on interconnected biogeochemical processes in an aquifer system.</title>
        <authorList>
            <person name="Anantharaman K."/>
            <person name="Brown C.T."/>
            <person name="Hug L.A."/>
            <person name="Sharon I."/>
            <person name="Castelle C.J."/>
            <person name="Probst A.J."/>
            <person name="Thomas B.C."/>
            <person name="Singh A."/>
            <person name="Wilkins M.J."/>
            <person name="Karaoz U."/>
            <person name="Brodie E.L."/>
            <person name="Williams K.H."/>
            <person name="Hubbard S.S."/>
            <person name="Banfield J.F."/>
        </authorList>
    </citation>
    <scope>NUCLEOTIDE SEQUENCE [LARGE SCALE GENOMIC DNA]</scope>
</reference>
<feature type="chain" id="PRO_5009514377" description="Outer membrane protein beta-barrel domain-containing protein" evidence="1">
    <location>
        <begin position="21"/>
        <end position="188"/>
    </location>
</feature>
<organism evidence="2 3">
    <name type="scientific">candidate division WOR-1 bacterium RIFOXYB2_FULL_36_35</name>
    <dbReference type="NCBI Taxonomy" id="1802578"/>
    <lineage>
        <taxon>Bacteria</taxon>
        <taxon>Bacillati</taxon>
        <taxon>Saganbacteria</taxon>
    </lineage>
</organism>
<dbReference type="Proteomes" id="UP000177905">
    <property type="component" value="Unassembled WGS sequence"/>
</dbReference>
<keyword evidence="1" id="KW-0732">Signal</keyword>
<feature type="signal peptide" evidence="1">
    <location>
        <begin position="1"/>
        <end position="20"/>
    </location>
</feature>
<evidence type="ECO:0000256" key="1">
    <source>
        <dbReference type="SAM" id="SignalP"/>
    </source>
</evidence>
<gene>
    <name evidence="2" type="ORF">A2290_06960</name>
</gene>
<name>A0A1F4S6B0_UNCSA</name>
<comment type="caution">
    <text evidence="2">The sequence shown here is derived from an EMBL/GenBank/DDBJ whole genome shotgun (WGS) entry which is preliminary data.</text>
</comment>
<dbReference type="AlphaFoldDB" id="A0A1F4S6B0"/>
<accession>A0A1F4S6B0</accession>